<dbReference type="AlphaFoldDB" id="Q8CUJ5"/>
<dbReference type="GO" id="GO:0006729">
    <property type="term" value="P:tetrahydrobiopterin biosynthetic process"/>
    <property type="evidence" value="ECO:0007669"/>
    <property type="project" value="TreeGrafter"/>
</dbReference>
<dbReference type="InterPro" id="IPR051721">
    <property type="entry name" value="Biopterin_syn/organic_redct"/>
</dbReference>
<reference evidence="6 7" key="1">
    <citation type="journal article" date="2001" name="FEMS Microbiol. Lett.">
        <title>Oceanobacillus iheyensis gen. nov., sp. nov., a deep-sea extremely halotolerant and alkaliphilic species isolated from a depth of 1050 m on the Iheya Ridge.</title>
        <authorList>
            <person name="Lu J."/>
            <person name="Nogi Y."/>
            <person name="Takami H."/>
        </authorList>
    </citation>
    <scope>NUCLEOTIDE SEQUENCE [LARGE SCALE GENOMIC DNA]</scope>
    <source>
        <strain evidence="7">DSM 14371 / CIP 107618 / JCM 11309 / KCTC 3954 / HTE831</strain>
    </source>
</reference>
<dbReference type="EMBL" id="BA000028">
    <property type="protein sequence ID" value="BAC13068.1"/>
    <property type="molecule type" value="Genomic_DNA"/>
</dbReference>
<dbReference type="SUPFAM" id="SSF51735">
    <property type="entry name" value="NAD(P)-binding Rossmann-fold domains"/>
    <property type="match status" value="1"/>
</dbReference>
<gene>
    <name evidence="6" type="ordered locus">OB1112</name>
</gene>
<protein>
    <submittedName>
        <fullName evidence="6">Oxidoreductase</fullName>
    </submittedName>
</protein>
<evidence type="ECO:0000313" key="6">
    <source>
        <dbReference type="EMBL" id="BAC13068.1"/>
    </source>
</evidence>
<sequence>MKAAIVTGVSKGLGESIAKLYLESGVMVIGISRTDNKNLYSIAENNNTEFHHVACDLSDLSEYDSALNKVDEILFQDQVELGTIYLVNNAGIVDPIDQAKNITNDTLQKHLQVNTFAPMAFTNYYLKKAEERQVTLITAIVTSGAAKKPKFGWSAYCSSKASMNMYTETVALEQDEEQTGNQIIAFSPGVMDTNMQETIRSSSKEAFKDVEDFKGLKDNNLLKDTDLIAGVLIDIMTDEKIQNGKIYDVKDYI</sequence>
<dbReference type="RefSeq" id="WP_011065513.1">
    <property type="nucleotide sequence ID" value="NC_004193.1"/>
</dbReference>
<dbReference type="OrthoDB" id="9794387at2"/>
<dbReference type="PANTHER" id="PTHR44085">
    <property type="entry name" value="SEPIAPTERIN REDUCTASE"/>
    <property type="match status" value="1"/>
</dbReference>
<dbReference type="Proteomes" id="UP000000822">
    <property type="component" value="Chromosome"/>
</dbReference>
<evidence type="ECO:0000313" key="7">
    <source>
        <dbReference type="Proteomes" id="UP000000822"/>
    </source>
</evidence>
<dbReference type="InterPro" id="IPR020904">
    <property type="entry name" value="Sc_DH/Rdtase_CS"/>
</dbReference>
<evidence type="ECO:0000256" key="3">
    <source>
        <dbReference type="ARBA" id="ARBA00022490"/>
    </source>
</evidence>
<dbReference type="InterPro" id="IPR036291">
    <property type="entry name" value="NAD(P)-bd_dom_sf"/>
</dbReference>
<keyword evidence="4" id="KW-0521">NADP</keyword>
<keyword evidence="5" id="KW-0560">Oxidoreductase</keyword>
<dbReference type="GO" id="GO:0005737">
    <property type="term" value="C:cytoplasm"/>
    <property type="evidence" value="ECO:0007669"/>
    <property type="project" value="UniProtKB-SubCell"/>
</dbReference>
<dbReference type="PRINTS" id="PR00081">
    <property type="entry name" value="GDHRDH"/>
</dbReference>
<dbReference type="PANTHER" id="PTHR44085:SF2">
    <property type="entry name" value="SEPIAPTERIN REDUCTASE"/>
    <property type="match status" value="1"/>
</dbReference>
<evidence type="ECO:0000256" key="5">
    <source>
        <dbReference type="ARBA" id="ARBA00023002"/>
    </source>
</evidence>
<dbReference type="KEGG" id="oih:OB1112"/>
<dbReference type="PROSITE" id="PS00061">
    <property type="entry name" value="ADH_SHORT"/>
    <property type="match status" value="1"/>
</dbReference>
<evidence type="ECO:0000256" key="1">
    <source>
        <dbReference type="ARBA" id="ARBA00004496"/>
    </source>
</evidence>
<dbReference type="Pfam" id="PF00106">
    <property type="entry name" value="adh_short"/>
    <property type="match status" value="1"/>
</dbReference>
<comment type="similarity">
    <text evidence="2">Belongs to the short-chain dehydrogenases/reductases (SDR) family.</text>
</comment>
<dbReference type="STRING" id="221109.gene:10733351"/>
<proteinExistence type="inferred from homology"/>
<dbReference type="eggNOG" id="COG1028">
    <property type="taxonomic scope" value="Bacteria"/>
</dbReference>
<dbReference type="NCBIfam" id="NF005381">
    <property type="entry name" value="PRK06924.1"/>
    <property type="match status" value="1"/>
</dbReference>
<organism evidence="6 7">
    <name type="scientific">Oceanobacillus iheyensis (strain DSM 14371 / CIP 107618 / JCM 11309 / KCTC 3954 / HTE831)</name>
    <dbReference type="NCBI Taxonomy" id="221109"/>
    <lineage>
        <taxon>Bacteria</taxon>
        <taxon>Bacillati</taxon>
        <taxon>Bacillota</taxon>
        <taxon>Bacilli</taxon>
        <taxon>Bacillales</taxon>
        <taxon>Bacillaceae</taxon>
        <taxon>Oceanobacillus</taxon>
    </lineage>
</organism>
<dbReference type="Gene3D" id="3.40.50.720">
    <property type="entry name" value="NAD(P)-binding Rossmann-like Domain"/>
    <property type="match status" value="1"/>
</dbReference>
<dbReference type="HOGENOM" id="CLU_010194_2_11_9"/>
<accession>Q8CUJ5</accession>
<comment type="subcellular location">
    <subcellularLocation>
        <location evidence="1">Cytoplasm</location>
    </subcellularLocation>
</comment>
<dbReference type="GO" id="GO:0004757">
    <property type="term" value="F:sepiapterin reductase (NADP+) activity"/>
    <property type="evidence" value="ECO:0007669"/>
    <property type="project" value="TreeGrafter"/>
</dbReference>
<dbReference type="PhylomeDB" id="Q8CUJ5"/>
<keyword evidence="3" id="KW-0963">Cytoplasm</keyword>
<evidence type="ECO:0000256" key="4">
    <source>
        <dbReference type="ARBA" id="ARBA00022857"/>
    </source>
</evidence>
<name>Q8CUJ5_OCEIH</name>
<keyword evidence="7" id="KW-1185">Reference proteome</keyword>
<reference evidence="6 7" key="2">
    <citation type="journal article" date="2002" name="Nucleic Acids Res.">
        <title>Genome sequence of Oceanobacillus iheyensis isolated from the Iheya Ridge and its unexpected adaptive capabilities to extreme environments.</title>
        <authorList>
            <person name="Takami H."/>
            <person name="Takaki Y."/>
            <person name="Uchiyama I."/>
        </authorList>
    </citation>
    <scope>NUCLEOTIDE SEQUENCE [LARGE SCALE GENOMIC DNA]</scope>
    <source>
        <strain evidence="7">DSM 14371 / CIP 107618 / JCM 11309 / KCTC 3954 / HTE831</strain>
    </source>
</reference>
<evidence type="ECO:0000256" key="2">
    <source>
        <dbReference type="ARBA" id="ARBA00006484"/>
    </source>
</evidence>
<dbReference type="InterPro" id="IPR002347">
    <property type="entry name" value="SDR_fam"/>
</dbReference>